<dbReference type="SMART" id="SM00559">
    <property type="entry name" value="Ku78"/>
    <property type="match status" value="1"/>
</dbReference>
<dbReference type="AlphaFoldDB" id="A0A1X1V307"/>
<keyword evidence="2 3" id="KW-0233">DNA recombination</keyword>
<comment type="function">
    <text evidence="3">With LigD forms a non-homologous end joining (NHEJ) DNA repair enzyme, which repairs dsDNA breaks with reduced fidelity. Binds linear dsDNA with 5'- and 3'- overhangs but not closed circular dsDNA nor ssDNA. Recruits and stimulates the ligase activity of LigD.</text>
</comment>
<dbReference type="GO" id="GO:0003690">
    <property type="term" value="F:double-stranded DNA binding"/>
    <property type="evidence" value="ECO:0007669"/>
    <property type="project" value="UniProtKB-UniRule"/>
</dbReference>
<evidence type="ECO:0000256" key="4">
    <source>
        <dbReference type="SAM" id="MobiDB-lite"/>
    </source>
</evidence>
<sequence length="310" mass="34702">MRSIWKGSIAFGLVNVPVKVYSATEDHDIKFHQVHAKDNGRIRYKRVCEVCGEVVEYRDVARAYESDDGQMVVITDDDIATLPEERSREIEVLEFVPASDLDPMLYDRSYFLEPDSKSSKSYVLLAKTLAETDRVAIVHFALRNKTRLAALRVKDFSKRDVMVIHTLLWPDEIRDPDFPVLDKKVDVKPAELKMAAQVVESMADDFNPDRYHDDYQEQLHELVEAKLQGGEAFTVEEQPTELDETEDVSDLLAKLEASVKARSGDGKAPAKKAPAKKAARKAPAKKTAAKKSPAKKSSAKKTPARAGSKS</sequence>
<accession>A0A1X1V307</accession>
<dbReference type="FunFam" id="2.40.290.10:FF:000004">
    <property type="entry name" value="Non-homologous end joining protein Ku"/>
    <property type="match status" value="1"/>
</dbReference>
<dbReference type="SUPFAM" id="SSF100939">
    <property type="entry name" value="SPOC domain-like"/>
    <property type="match status" value="1"/>
</dbReference>
<dbReference type="PANTHER" id="PTHR41251:SF1">
    <property type="entry name" value="NON-HOMOLOGOUS END JOINING PROTEIN KU"/>
    <property type="match status" value="1"/>
</dbReference>
<evidence type="ECO:0000256" key="3">
    <source>
        <dbReference type="HAMAP-Rule" id="MF_01875"/>
    </source>
</evidence>
<keyword evidence="3" id="KW-0234">DNA repair</keyword>
<comment type="caution">
    <text evidence="6">The sequence shown here is derived from an EMBL/GenBank/DDBJ whole genome shotgun (WGS) entry which is preliminary data.</text>
</comment>
<organism evidence="6 7">
    <name type="scientific">Mycobacterium fragae</name>
    <dbReference type="NCBI Taxonomy" id="1260918"/>
    <lineage>
        <taxon>Bacteria</taxon>
        <taxon>Bacillati</taxon>
        <taxon>Actinomycetota</taxon>
        <taxon>Actinomycetes</taxon>
        <taxon>Mycobacteriales</taxon>
        <taxon>Mycobacteriaceae</taxon>
        <taxon>Mycobacterium</taxon>
    </lineage>
</organism>
<comment type="subunit">
    <text evidence="3">Homodimer. Interacts with LigD.</text>
</comment>
<dbReference type="Gene3D" id="2.40.290.10">
    <property type="match status" value="1"/>
</dbReference>
<evidence type="ECO:0000313" key="6">
    <source>
        <dbReference type="EMBL" id="ORV63474.1"/>
    </source>
</evidence>
<dbReference type="InterPro" id="IPR016194">
    <property type="entry name" value="SPOC-like_C_dom_sf"/>
</dbReference>
<dbReference type="PIRSF" id="PIRSF006493">
    <property type="entry name" value="Prok_Ku"/>
    <property type="match status" value="1"/>
</dbReference>
<dbReference type="RefSeq" id="WP_085194878.1">
    <property type="nucleotide sequence ID" value="NZ_JACKVI010000009.1"/>
</dbReference>
<dbReference type="HAMAP" id="MF_01875">
    <property type="entry name" value="Prokaryotic_Ku"/>
    <property type="match status" value="1"/>
</dbReference>
<dbReference type="NCBIfam" id="TIGR02772">
    <property type="entry name" value="Ku_bact"/>
    <property type="match status" value="1"/>
</dbReference>
<evidence type="ECO:0000259" key="5">
    <source>
        <dbReference type="SMART" id="SM00559"/>
    </source>
</evidence>
<name>A0A1X1V307_9MYCO</name>
<comment type="similarity">
    <text evidence="3">Belongs to the prokaryotic Ku family.</text>
</comment>
<keyword evidence="3" id="KW-0227">DNA damage</keyword>
<evidence type="ECO:0000313" key="7">
    <source>
        <dbReference type="Proteomes" id="UP000194000"/>
    </source>
</evidence>
<dbReference type="InterPro" id="IPR006164">
    <property type="entry name" value="DNA_bd_Ku70/Ku80"/>
</dbReference>
<evidence type="ECO:0000256" key="2">
    <source>
        <dbReference type="ARBA" id="ARBA00023172"/>
    </source>
</evidence>
<dbReference type="EMBL" id="LQOW01000006">
    <property type="protein sequence ID" value="ORV63474.1"/>
    <property type="molecule type" value="Genomic_DNA"/>
</dbReference>
<dbReference type="Proteomes" id="UP000194000">
    <property type="component" value="Unassembled WGS sequence"/>
</dbReference>
<dbReference type="OrthoDB" id="9795084at2"/>
<dbReference type="GO" id="GO:0006303">
    <property type="term" value="P:double-strand break repair via nonhomologous end joining"/>
    <property type="evidence" value="ECO:0007669"/>
    <property type="project" value="UniProtKB-UniRule"/>
</dbReference>
<dbReference type="PANTHER" id="PTHR41251">
    <property type="entry name" value="NON-HOMOLOGOUS END JOINING PROTEIN KU"/>
    <property type="match status" value="1"/>
</dbReference>
<keyword evidence="7" id="KW-1185">Reference proteome</keyword>
<proteinExistence type="inferred from homology"/>
<keyword evidence="1 3" id="KW-0238">DNA-binding</keyword>
<feature type="compositionally biased region" description="Basic residues" evidence="4">
    <location>
        <begin position="269"/>
        <end position="303"/>
    </location>
</feature>
<protein>
    <recommendedName>
        <fullName evidence="3">Non-homologous end joining protein Ku</fullName>
    </recommendedName>
</protein>
<dbReference type="STRING" id="1260918.AWC06_09050"/>
<feature type="domain" description="Ku" evidence="5">
    <location>
        <begin position="52"/>
        <end position="184"/>
    </location>
</feature>
<feature type="region of interest" description="Disordered" evidence="4">
    <location>
        <begin position="258"/>
        <end position="310"/>
    </location>
</feature>
<reference evidence="6 7" key="1">
    <citation type="submission" date="2016-01" db="EMBL/GenBank/DDBJ databases">
        <title>The new phylogeny of the genus Mycobacterium.</title>
        <authorList>
            <person name="Tarcisio F."/>
            <person name="Conor M."/>
            <person name="Antonella G."/>
            <person name="Elisabetta G."/>
            <person name="Giulia F.S."/>
            <person name="Sara T."/>
            <person name="Anna F."/>
            <person name="Clotilde B."/>
            <person name="Roberto B."/>
            <person name="Veronica D.S."/>
            <person name="Fabio R."/>
            <person name="Monica P."/>
            <person name="Olivier J."/>
            <person name="Enrico T."/>
            <person name="Nicola S."/>
        </authorList>
    </citation>
    <scope>NUCLEOTIDE SEQUENCE [LARGE SCALE GENOMIC DNA]</scope>
    <source>
        <strain evidence="6 7">DSM 45731</strain>
    </source>
</reference>
<evidence type="ECO:0000256" key="1">
    <source>
        <dbReference type="ARBA" id="ARBA00023125"/>
    </source>
</evidence>
<dbReference type="CDD" id="cd00789">
    <property type="entry name" value="KU_like"/>
    <property type="match status" value="1"/>
</dbReference>
<dbReference type="InterPro" id="IPR009187">
    <property type="entry name" value="Prok_Ku"/>
</dbReference>
<dbReference type="GO" id="GO:0006310">
    <property type="term" value="P:DNA recombination"/>
    <property type="evidence" value="ECO:0007669"/>
    <property type="project" value="UniProtKB-KW"/>
</dbReference>
<dbReference type="Pfam" id="PF02735">
    <property type="entry name" value="Ku"/>
    <property type="match status" value="1"/>
</dbReference>
<gene>
    <name evidence="3" type="primary">ku</name>
    <name evidence="6" type="ORF">AWC06_09050</name>
</gene>